<dbReference type="PANTHER" id="PTHR43415">
    <property type="entry name" value="SPERMIDINE N(1)-ACETYLTRANSFERASE"/>
    <property type="match status" value="1"/>
</dbReference>
<dbReference type="SUPFAM" id="SSF55729">
    <property type="entry name" value="Acyl-CoA N-acyltransferases (Nat)"/>
    <property type="match status" value="1"/>
</dbReference>
<reference evidence="3" key="1">
    <citation type="submission" date="2017-09" db="EMBL/GenBank/DDBJ databases">
        <title>Depth-based differentiation of microbial function through sediment-hosted aquifers and enrichment of novel symbionts in the deep terrestrial subsurface.</title>
        <authorList>
            <person name="Probst A.J."/>
            <person name="Ladd B."/>
            <person name="Jarett J.K."/>
            <person name="Geller-Mcgrath D.E."/>
            <person name="Sieber C.M.K."/>
            <person name="Emerson J.B."/>
            <person name="Anantharaman K."/>
            <person name="Thomas B.C."/>
            <person name="Malmstrom R."/>
            <person name="Stieglmeier M."/>
            <person name="Klingl A."/>
            <person name="Woyke T."/>
            <person name="Ryan C.M."/>
            <person name="Banfield J.F."/>
        </authorList>
    </citation>
    <scope>NUCLEOTIDE SEQUENCE [LARGE SCALE GENOMIC DNA]</scope>
</reference>
<name>A0A2M7VDT3_9BACT</name>
<gene>
    <name evidence="2" type="ORF">COX77_03805</name>
</gene>
<dbReference type="AlphaFoldDB" id="A0A2M7VDT3"/>
<proteinExistence type="predicted"/>
<evidence type="ECO:0000313" key="3">
    <source>
        <dbReference type="Proteomes" id="UP000230405"/>
    </source>
</evidence>
<evidence type="ECO:0000313" key="2">
    <source>
        <dbReference type="EMBL" id="PIZ98627.1"/>
    </source>
</evidence>
<dbReference type="PROSITE" id="PS51186">
    <property type="entry name" value="GNAT"/>
    <property type="match status" value="1"/>
</dbReference>
<dbReference type="CDD" id="cd04301">
    <property type="entry name" value="NAT_SF"/>
    <property type="match status" value="1"/>
</dbReference>
<organism evidence="2 3">
    <name type="scientific">Candidatus Komeilibacteria bacterium CG_4_10_14_0_2_um_filter_37_10</name>
    <dbReference type="NCBI Taxonomy" id="1974470"/>
    <lineage>
        <taxon>Bacteria</taxon>
        <taxon>Candidatus Komeiliibacteriota</taxon>
    </lineage>
</organism>
<comment type="caution">
    <text evidence="2">The sequence shown here is derived from an EMBL/GenBank/DDBJ whole genome shotgun (WGS) entry which is preliminary data.</text>
</comment>
<dbReference type="Proteomes" id="UP000230405">
    <property type="component" value="Unassembled WGS sequence"/>
</dbReference>
<dbReference type="Pfam" id="PF00583">
    <property type="entry name" value="Acetyltransf_1"/>
    <property type="match status" value="1"/>
</dbReference>
<dbReference type="InterPro" id="IPR016181">
    <property type="entry name" value="Acyl_CoA_acyltransferase"/>
</dbReference>
<dbReference type="GO" id="GO:0016747">
    <property type="term" value="F:acyltransferase activity, transferring groups other than amino-acyl groups"/>
    <property type="evidence" value="ECO:0007669"/>
    <property type="project" value="InterPro"/>
</dbReference>
<evidence type="ECO:0000259" key="1">
    <source>
        <dbReference type="PROSITE" id="PS51186"/>
    </source>
</evidence>
<dbReference type="Gene3D" id="3.40.630.30">
    <property type="match status" value="1"/>
</dbReference>
<protein>
    <recommendedName>
        <fullName evidence="1">N-acetyltransferase domain-containing protein</fullName>
    </recommendedName>
</protein>
<feature type="domain" description="N-acetyltransferase" evidence="1">
    <location>
        <begin position="14"/>
        <end position="171"/>
    </location>
</feature>
<dbReference type="PANTHER" id="PTHR43415:SF3">
    <property type="entry name" value="GNAT-FAMILY ACETYLTRANSFERASE"/>
    <property type="match status" value="1"/>
</dbReference>
<dbReference type="EMBL" id="PFPO01000073">
    <property type="protein sequence ID" value="PIZ98627.1"/>
    <property type="molecule type" value="Genomic_DNA"/>
</dbReference>
<sequence>MDYRSSEYTRKYMIRLRKINASDEEYFVKWWRDKLLLRVTSGELRRISNQEVNEYFSRILEDKKDKQYMITVNGKVIGHLALKQRRGGWYETQIVIGEKNQQNRGHGTKAIKQLLNKARKFCIKKIYLEVRPNNLRAIKVYEKCGFQKVEIKKYPRNRYLMQTLRMIIRTQE</sequence>
<accession>A0A2M7VDT3</accession>
<dbReference type="InterPro" id="IPR000182">
    <property type="entry name" value="GNAT_dom"/>
</dbReference>